<organism evidence="5 6">
    <name type="scientific">Bodo saltans</name>
    <name type="common">Flagellated protozoan</name>
    <dbReference type="NCBI Taxonomy" id="75058"/>
    <lineage>
        <taxon>Eukaryota</taxon>
        <taxon>Discoba</taxon>
        <taxon>Euglenozoa</taxon>
        <taxon>Kinetoplastea</taxon>
        <taxon>Metakinetoplastina</taxon>
        <taxon>Eubodonida</taxon>
        <taxon>Bodonidae</taxon>
        <taxon>Bodo</taxon>
    </lineage>
</organism>
<dbReference type="GO" id="GO:0005737">
    <property type="term" value="C:cytoplasm"/>
    <property type="evidence" value="ECO:0007669"/>
    <property type="project" value="TreeGrafter"/>
</dbReference>
<dbReference type="PANTHER" id="PTHR46165:SF2">
    <property type="entry name" value="SET AND MYND DOMAIN-CONTAINING PROTEIN 4"/>
    <property type="match status" value="1"/>
</dbReference>
<name>A0A0S4JR07_BODSA</name>
<dbReference type="EMBL" id="CYKH01002211">
    <property type="protein sequence ID" value="CUG93956.1"/>
    <property type="molecule type" value="Genomic_DNA"/>
</dbReference>
<keyword evidence="1" id="KW-0489">Methyltransferase</keyword>
<keyword evidence="6" id="KW-1185">Reference proteome</keyword>
<gene>
    <name evidence="5" type="ORF">BSAL_45855</name>
</gene>
<dbReference type="Gene3D" id="1.25.40.10">
    <property type="entry name" value="Tetratricopeptide repeat domain"/>
    <property type="match status" value="1"/>
</dbReference>
<evidence type="ECO:0000313" key="5">
    <source>
        <dbReference type="EMBL" id="CUG93956.1"/>
    </source>
</evidence>
<evidence type="ECO:0000256" key="2">
    <source>
        <dbReference type="ARBA" id="ARBA00022679"/>
    </source>
</evidence>
<accession>A0A0S4JR07</accession>
<feature type="region of interest" description="Disordered" evidence="4">
    <location>
        <begin position="339"/>
        <end position="364"/>
    </location>
</feature>
<dbReference type="PANTHER" id="PTHR46165">
    <property type="entry name" value="SET AND MYND DOMAIN-CONTAINING PROTEIN 4"/>
    <property type="match status" value="1"/>
</dbReference>
<sequence length="454" mass="49199">MSSAPQQPPPSRNISDHDGGDLAACLEALGKLAVPGEVGVMAITDVVAAIKEQLPQVVHSIEEFFTAASKSSALNDEVADKWKQKGNEDFTKGDADVAAIHYTKGMTFAKSDDVLAVLLNNRATVFYQQKRLREALMDSHAAIQLKADYWKARKRRAACLKELGFASLAEREENSSANEDLTAVVNETDEELLRALARPFSGPYTPPPSSIISQNMQIQRDAKGRFISATSRMEPQTLVLETPFAVAPRGEGLFTACSLCMHRTSALFPSAHYRSVNVKSRGLFCSTQCADAQWSLYGERESKHPFYLLCSVDTLLALRIVASSFRSGNVKRVESVVERQQLSSSTAGDPEASPEAAATAASHPFDPVMPKNTFGRAHVDLMVGAFSRELVPFAEVGGKETLISAVAMLAGSDVVADAQAAERLRKALRQVLLNAVHISCVDRVISTSESHSFV</sequence>
<dbReference type="OrthoDB" id="199930at2759"/>
<dbReference type="InterPro" id="IPR011990">
    <property type="entry name" value="TPR-like_helical_dom_sf"/>
</dbReference>
<reference evidence="6" key="1">
    <citation type="submission" date="2015-09" db="EMBL/GenBank/DDBJ databases">
        <authorList>
            <consortium name="Pathogen Informatics"/>
        </authorList>
    </citation>
    <scope>NUCLEOTIDE SEQUENCE [LARGE SCALE GENOMIC DNA]</scope>
    <source>
        <strain evidence="6">Lake Konstanz</strain>
    </source>
</reference>
<dbReference type="GO" id="GO:0005634">
    <property type="term" value="C:nucleus"/>
    <property type="evidence" value="ECO:0007669"/>
    <property type="project" value="TreeGrafter"/>
</dbReference>
<evidence type="ECO:0000256" key="3">
    <source>
        <dbReference type="ARBA" id="ARBA00022691"/>
    </source>
</evidence>
<dbReference type="GO" id="GO:0032259">
    <property type="term" value="P:methylation"/>
    <property type="evidence" value="ECO:0007669"/>
    <property type="project" value="UniProtKB-KW"/>
</dbReference>
<dbReference type="SUPFAM" id="SSF48452">
    <property type="entry name" value="TPR-like"/>
    <property type="match status" value="1"/>
</dbReference>
<protein>
    <submittedName>
        <fullName evidence="5">Uncharacterized protein</fullName>
    </submittedName>
</protein>
<evidence type="ECO:0000256" key="1">
    <source>
        <dbReference type="ARBA" id="ARBA00022603"/>
    </source>
</evidence>
<keyword evidence="2" id="KW-0808">Transferase</keyword>
<evidence type="ECO:0000256" key="4">
    <source>
        <dbReference type="SAM" id="MobiDB-lite"/>
    </source>
</evidence>
<dbReference type="Proteomes" id="UP000051952">
    <property type="component" value="Unassembled WGS sequence"/>
</dbReference>
<dbReference type="GO" id="GO:0042826">
    <property type="term" value="F:histone deacetylase binding"/>
    <property type="evidence" value="ECO:0007669"/>
    <property type="project" value="TreeGrafter"/>
</dbReference>
<proteinExistence type="predicted"/>
<feature type="compositionally biased region" description="Low complexity" evidence="4">
    <location>
        <begin position="350"/>
        <end position="362"/>
    </location>
</feature>
<dbReference type="AlphaFoldDB" id="A0A0S4JR07"/>
<dbReference type="GO" id="GO:0008168">
    <property type="term" value="F:methyltransferase activity"/>
    <property type="evidence" value="ECO:0007669"/>
    <property type="project" value="UniProtKB-KW"/>
</dbReference>
<dbReference type="VEuPathDB" id="TriTrypDB:BSAL_45855"/>
<keyword evidence="3" id="KW-0949">S-adenosyl-L-methionine</keyword>
<dbReference type="InterPro" id="IPR052097">
    <property type="entry name" value="SET-MYND_domain_protein"/>
</dbReference>
<evidence type="ECO:0000313" key="6">
    <source>
        <dbReference type="Proteomes" id="UP000051952"/>
    </source>
</evidence>
<feature type="non-terminal residue" evidence="5">
    <location>
        <position position="454"/>
    </location>
</feature>